<accession>A0A974DVT8</accession>
<organism evidence="4 5">
    <name type="scientific">Xenopus laevis</name>
    <name type="common">African clawed frog</name>
    <dbReference type="NCBI Taxonomy" id="8355"/>
    <lineage>
        <taxon>Eukaryota</taxon>
        <taxon>Metazoa</taxon>
        <taxon>Chordata</taxon>
        <taxon>Craniata</taxon>
        <taxon>Vertebrata</taxon>
        <taxon>Euteleostomi</taxon>
        <taxon>Amphibia</taxon>
        <taxon>Batrachia</taxon>
        <taxon>Anura</taxon>
        <taxon>Pipoidea</taxon>
        <taxon>Pipidae</taxon>
        <taxon>Xenopodinae</taxon>
        <taxon>Xenopus</taxon>
        <taxon>Xenopus</taxon>
    </lineage>
</organism>
<dbReference type="PROSITE" id="PS51722">
    <property type="entry name" value="G_TR_2"/>
    <property type="match status" value="1"/>
</dbReference>
<evidence type="ECO:0000313" key="5">
    <source>
        <dbReference type="Proteomes" id="UP000694892"/>
    </source>
</evidence>
<sequence>MAECEYGITINISLWKFETSKYYETIIDDPGHRDFFNNMITGTYQADCAVLIVVAGFGAFEAGISKNGQTCEHAVLAFTVGVKQLIIGINKMNSTETPFSQKIYEEIVKEVSTYIKKIGYNPDTVAFCQFLGGTVTTCLSPAPICLGLRDGKSHIKRDLAVELLCWKLLTAFCHHHAQMISLSVCLCRISTKLVVLVLNQLVMWKLVSLNQAWWLPLPLSM</sequence>
<dbReference type="SUPFAM" id="SSF52540">
    <property type="entry name" value="P-loop containing nucleoside triphosphate hydrolases"/>
    <property type="match status" value="1"/>
</dbReference>
<keyword evidence="2" id="KW-0342">GTP-binding</keyword>
<dbReference type="InterPro" id="IPR050100">
    <property type="entry name" value="TRAFAC_GTPase_members"/>
</dbReference>
<keyword evidence="1" id="KW-0547">Nucleotide-binding</keyword>
<dbReference type="EMBL" id="CM004467">
    <property type="protein sequence ID" value="OCT98848.1"/>
    <property type="molecule type" value="Genomic_DNA"/>
</dbReference>
<evidence type="ECO:0000259" key="3">
    <source>
        <dbReference type="PROSITE" id="PS51722"/>
    </source>
</evidence>
<proteinExistence type="predicted"/>
<gene>
    <name evidence="4" type="ORF">XELAEV_18011083mg</name>
</gene>
<dbReference type="InterPro" id="IPR000795">
    <property type="entry name" value="T_Tr_GTP-bd_dom"/>
</dbReference>
<dbReference type="Proteomes" id="UP000694892">
    <property type="component" value="Chromosome 1S"/>
</dbReference>
<dbReference type="Gene3D" id="3.40.50.300">
    <property type="entry name" value="P-loop containing nucleotide triphosphate hydrolases"/>
    <property type="match status" value="1"/>
</dbReference>
<dbReference type="OMA" id="LWISSCH"/>
<dbReference type="PRINTS" id="PR00315">
    <property type="entry name" value="ELONGATNFCT"/>
</dbReference>
<feature type="domain" description="Tr-type G" evidence="3">
    <location>
        <begin position="1"/>
        <end position="221"/>
    </location>
</feature>
<name>A0A974DVT8_XENLA</name>
<evidence type="ECO:0000256" key="1">
    <source>
        <dbReference type="ARBA" id="ARBA00022741"/>
    </source>
</evidence>
<dbReference type="Pfam" id="PF00009">
    <property type="entry name" value="GTP_EFTU"/>
    <property type="match status" value="1"/>
</dbReference>
<dbReference type="GO" id="GO:0005525">
    <property type="term" value="F:GTP binding"/>
    <property type="evidence" value="ECO:0007669"/>
    <property type="project" value="UniProtKB-KW"/>
</dbReference>
<dbReference type="GO" id="GO:0003924">
    <property type="term" value="F:GTPase activity"/>
    <property type="evidence" value="ECO:0007669"/>
    <property type="project" value="InterPro"/>
</dbReference>
<dbReference type="PANTHER" id="PTHR23115">
    <property type="entry name" value="TRANSLATION FACTOR"/>
    <property type="match status" value="1"/>
</dbReference>
<evidence type="ECO:0000256" key="2">
    <source>
        <dbReference type="ARBA" id="ARBA00023134"/>
    </source>
</evidence>
<protein>
    <recommendedName>
        <fullName evidence="3">Tr-type G domain-containing protein</fullName>
    </recommendedName>
</protein>
<dbReference type="AlphaFoldDB" id="A0A974DVT8"/>
<evidence type="ECO:0000313" key="4">
    <source>
        <dbReference type="EMBL" id="OCT98848.1"/>
    </source>
</evidence>
<reference evidence="5" key="1">
    <citation type="journal article" date="2016" name="Nature">
        <title>Genome evolution in the allotetraploid frog Xenopus laevis.</title>
        <authorList>
            <person name="Session A.M."/>
            <person name="Uno Y."/>
            <person name="Kwon T."/>
            <person name="Chapman J.A."/>
            <person name="Toyoda A."/>
            <person name="Takahashi S."/>
            <person name="Fukui A."/>
            <person name="Hikosaka A."/>
            <person name="Suzuki A."/>
            <person name="Kondo M."/>
            <person name="van Heeringen S.J."/>
            <person name="Quigley I."/>
            <person name="Heinz S."/>
            <person name="Ogino H."/>
            <person name="Ochi H."/>
            <person name="Hellsten U."/>
            <person name="Lyons J.B."/>
            <person name="Simakov O."/>
            <person name="Putnam N."/>
            <person name="Stites J."/>
            <person name="Kuroki Y."/>
            <person name="Tanaka T."/>
            <person name="Michiue T."/>
            <person name="Watanabe M."/>
            <person name="Bogdanovic O."/>
            <person name="Lister R."/>
            <person name="Georgiou G."/>
            <person name="Paranjpe S.S."/>
            <person name="van Kruijsbergen I."/>
            <person name="Shu S."/>
            <person name="Carlson J."/>
            <person name="Kinoshita T."/>
            <person name="Ohta Y."/>
            <person name="Mawaribuchi S."/>
            <person name="Jenkins J."/>
            <person name="Grimwood J."/>
            <person name="Schmutz J."/>
            <person name="Mitros T."/>
            <person name="Mozaffari S.V."/>
            <person name="Suzuki Y."/>
            <person name="Haramoto Y."/>
            <person name="Yamamoto T.S."/>
            <person name="Takagi C."/>
            <person name="Heald R."/>
            <person name="Miller K."/>
            <person name="Haudenschild C."/>
            <person name="Kitzman J."/>
            <person name="Nakayama T."/>
            <person name="Izutsu Y."/>
            <person name="Robert J."/>
            <person name="Fortriede J."/>
            <person name="Burns K."/>
            <person name="Lotay V."/>
            <person name="Karimi K."/>
            <person name="Yasuoka Y."/>
            <person name="Dichmann D.S."/>
            <person name="Flajnik M.F."/>
            <person name="Houston D.W."/>
            <person name="Shendure J."/>
            <person name="DuPasquier L."/>
            <person name="Vize P.D."/>
            <person name="Zorn A.M."/>
            <person name="Ito M."/>
            <person name="Marcotte E.M."/>
            <person name="Wallingford J.B."/>
            <person name="Ito Y."/>
            <person name="Asashima M."/>
            <person name="Ueno N."/>
            <person name="Matsuda Y."/>
            <person name="Veenstra G.J."/>
            <person name="Fujiyama A."/>
            <person name="Harland R.M."/>
            <person name="Taira M."/>
            <person name="Rokhsar D.S."/>
        </authorList>
    </citation>
    <scope>NUCLEOTIDE SEQUENCE [LARGE SCALE GENOMIC DNA]</scope>
    <source>
        <strain evidence="5">J</strain>
    </source>
</reference>
<dbReference type="InterPro" id="IPR027417">
    <property type="entry name" value="P-loop_NTPase"/>
</dbReference>